<dbReference type="GO" id="GO:0007155">
    <property type="term" value="P:cell adhesion"/>
    <property type="evidence" value="ECO:0007669"/>
    <property type="project" value="InterPro"/>
</dbReference>
<reference evidence="2" key="1">
    <citation type="submission" date="2021-01" db="EMBL/GenBank/DDBJ databases">
        <authorList>
            <consortium name="Genoscope - CEA"/>
            <person name="William W."/>
        </authorList>
    </citation>
    <scope>NUCLEOTIDE SEQUENCE</scope>
</reference>
<evidence type="ECO:0000259" key="1">
    <source>
        <dbReference type="Pfam" id="PF09458"/>
    </source>
</evidence>
<dbReference type="Proteomes" id="UP000688137">
    <property type="component" value="Unassembled WGS sequence"/>
</dbReference>
<name>A0A8S1P5K9_PARPR</name>
<protein>
    <recommendedName>
        <fullName evidence="1">H-type lectin domain-containing protein</fullName>
    </recommendedName>
</protein>
<proteinExistence type="predicted"/>
<dbReference type="AlphaFoldDB" id="A0A8S1P5K9"/>
<dbReference type="GO" id="GO:0030246">
    <property type="term" value="F:carbohydrate binding"/>
    <property type="evidence" value="ECO:0007669"/>
    <property type="project" value="InterPro"/>
</dbReference>
<sequence length="417" mass="48947">MFQIFYYVFFGVANHRFEYGFVDHFSYKANTNLILYLSQTPFREEEYYIPFYQQFKQVPDVYLNIVKLDLEYTFPQGYSLDIISVSKVGFKIKIVCESPERFYRVEFNWFAFDDERVQVINNFNITNPKSSYIHTYQKDCKINIVISNFVSFYALGSQFNNLTGLILTPETVTISFYIENLKQIGYQILLSRSDIFLIGPIITSIQPDGSSQVVNFPSGWGIQNCYLNLLGFKHDGSDLNIRLLALVTYQSQITVGFYPWGPTIILSIQYNHFCINDPYFELAIFKGLMQSRFFDPLDQITTHTEIQELNYFQNKFFEEQVKIAKEIESIKIIFYWKCLDKEVLNVTIFCTDEWCTQATIKCDMKKINILRLQAKFSLNQISEQYIKIAKTSVSLSASQVFQDKNSFEQVLFKIEIQ</sequence>
<dbReference type="InterPro" id="IPR019019">
    <property type="entry name" value="H-type_lectin_domain"/>
</dbReference>
<comment type="caution">
    <text evidence="2">The sequence shown here is derived from an EMBL/GenBank/DDBJ whole genome shotgun (WGS) entry which is preliminary data.</text>
</comment>
<evidence type="ECO:0000313" key="3">
    <source>
        <dbReference type="Proteomes" id="UP000688137"/>
    </source>
</evidence>
<evidence type="ECO:0000313" key="2">
    <source>
        <dbReference type="EMBL" id="CAD8098307.1"/>
    </source>
</evidence>
<feature type="domain" description="H-type lectin" evidence="1">
    <location>
        <begin position="48"/>
        <end position="112"/>
    </location>
</feature>
<accession>A0A8S1P5K9</accession>
<dbReference type="Pfam" id="PF09458">
    <property type="entry name" value="H_lectin"/>
    <property type="match status" value="1"/>
</dbReference>
<gene>
    <name evidence="2" type="ORF">PPRIM_AZ9-3.1.T1060160</name>
</gene>
<keyword evidence="3" id="KW-1185">Reference proteome</keyword>
<dbReference type="EMBL" id="CAJJDM010000109">
    <property type="protein sequence ID" value="CAD8098307.1"/>
    <property type="molecule type" value="Genomic_DNA"/>
</dbReference>
<organism evidence="2 3">
    <name type="scientific">Paramecium primaurelia</name>
    <dbReference type="NCBI Taxonomy" id="5886"/>
    <lineage>
        <taxon>Eukaryota</taxon>
        <taxon>Sar</taxon>
        <taxon>Alveolata</taxon>
        <taxon>Ciliophora</taxon>
        <taxon>Intramacronucleata</taxon>
        <taxon>Oligohymenophorea</taxon>
        <taxon>Peniculida</taxon>
        <taxon>Parameciidae</taxon>
        <taxon>Paramecium</taxon>
    </lineage>
</organism>